<name>A0A5C5YJ31_9BACT</name>
<protein>
    <submittedName>
        <fullName evidence="2">Helix-turn-helix domain protein</fullName>
    </submittedName>
</protein>
<keyword evidence="3" id="KW-1185">Reference proteome</keyword>
<dbReference type="PROSITE" id="PS50943">
    <property type="entry name" value="HTH_CROC1"/>
    <property type="match status" value="1"/>
</dbReference>
<dbReference type="RefSeq" id="WP_146389275.1">
    <property type="nucleotide sequence ID" value="NZ_SJPK01000001.1"/>
</dbReference>
<dbReference type="OrthoDB" id="288015at2"/>
<dbReference type="InterPro" id="IPR010982">
    <property type="entry name" value="Lambda_DNA-bd_dom_sf"/>
</dbReference>
<dbReference type="Pfam" id="PF01381">
    <property type="entry name" value="HTH_3"/>
    <property type="match status" value="1"/>
</dbReference>
<evidence type="ECO:0000259" key="1">
    <source>
        <dbReference type="PROSITE" id="PS50943"/>
    </source>
</evidence>
<dbReference type="Proteomes" id="UP000318053">
    <property type="component" value="Unassembled WGS sequence"/>
</dbReference>
<dbReference type="CDD" id="cd00093">
    <property type="entry name" value="HTH_XRE"/>
    <property type="match status" value="1"/>
</dbReference>
<evidence type="ECO:0000313" key="3">
    <source>
        <dbReference type="Proteomes" id="UP000318053"/>
    </source>
</evidence>
<reference evidence="2 3" key="1">
    <citation type="submission" date="2019-02" db="EMBL/GenBank/DDBJ databases">
        <title>Deep-cultivation of Planctomycetes and their phenomic and genomic characterization uncovers novel biology.</title>
        <authorList>
            <person name="Wiegand S."/>
            <person name="Jogler M."/>
            <person name="Boedeker C."/>
            <person name="Pinto D."/>
            <person name="Vollmers J."/>
            <person name="Rivas-Marin E."/>
            <person name="Kohn T."/>
            <person name="Peeters S.H."/>
            <person name="Heuer A."/>
            <person name="Rast P."/>
            <person name="Oberbeckmann S."/>
            <person name="Bunk B."/>
            <person name="Jeske O."/>
            <person name="Meyerdierks A."/>
            <person name="Storesund J.E."/>
            <person name="Kallscheuer N."/>
            <person name="Luecker S."/>
            <person name="Lage O.M."/>
            <person name="Pohl T."/>
            <person name="Merkel B.J."/>
            <person name="Hornburger P."/>
            <person name="Mueller R.-W."/>
            <person name="Bruemmer F."/>
            <person name="Labrenz M."/>
            <person name="Spormann A.M."/>
            <person name="Op Den Camp H."/>
            <person name="Overmann J."/>
            <person name="Amann R."/>
            <person name="Jetten M.S.M."/>
            <person name="Mascher T."/>
            <person name="Medema M.H."/>
            <person name="Devos D.P."/>
            <person name="Kaster A.-K."/>
            <person name="Ovreas L."/>
            <person name="Rohde M."/>
            <person name="Galperin M.Y."/>
            <person name="Jogler C."/>
        </authorList>
    </citation>
    <scope>NUCLEOTIDE SEQUENCE [LARGE SCALE GENOMIC DNA]</scope>
    <source>
        <strain evidence="2 3">CA85</strain>
    </source>
</reference>
<feature type="domain" description="HTH cro/C1-type" evidence="1">
    <location>
        <begin position="11"/>
        <end position="66"/>
    </location>
</feature>
<organism evidence="2 3">
    <name type="scientific">Allorhodopirellula solitaria</name>
    <dbReference type="NCBI Taxonomy" id="2527987"/>
    <lineage>
        <taxon>Bacteria</taxon>
        <taxon>Pseudomonadati</taxon>
        <taxon>Planctomycetota</taxon>
        <taxon>Planctomycetia</taxon>
        <taxon>Pirellulales</taxon>
        <taxon>Pirellulaceae</taxon>
        <taxon>Allorhodopirellula</taxon>
    </lineage>
</organism>
<sequence>MFEKHGFGGRLRKERLNHGYSLRKFAELIGVSSTYLSQVEQQRYAPVTASRAARIAEILGDDPDYWIGLADRIPEDLEPIIRRHPTTMPALIRIAGQLSDDELMDAISEVQVRCNESRTLVGSQSR</sequence>
<dbReference type="EMBL" id="SJPK01000001">
    <property type="protein sequence ID" value="TWT74875.1"/>
    <property type="molecule type" value="Genomic_DNA"/>
</dbReference>
<dbReference type="InterPro" id="IPR001387">
    <property type="entry name" value="Cro/C1-type_HTH"/>
</dbReference>
<proteinExistence type="predicted"/>
<accession>A0A5C5YJ31</accession>
<dbReference type="SMART" id="SM00530">
    <property type="entry name" value="HTH_XRE"/>
    <property type="match status" value="1"/>
</dbReference>
<dbReference type="SUPFAM" id="SSF47413">
    <property type="entry name" value="lambda repressor-like DNA-binding domains"/>
    <property type="match status" value="1"/>
</dbReference>
<evidence type="ECO:0000313" key="2">
    <source>
        <dbReference type="EMBL" id="TWT74875.1"/>
    </source>
</evidence>
<dbReference type="AlphaFoldDB" id="A0A5C5YJ31"/>
<dbReference type="GO" id="GO:0003677">
    <property type="term" value="F:DNA binding"/>
    <property type="evidence" value="ECO:0007669"/>
    <property type="project" value="InterPro"/>
</dbReference>
<comment type="caution">
    <text evidence="2">The sequence shown here is derived from an EMBL/GenBank/DDBJ whole genome shotgun (WGS) entry which is preliminary data.</text>
</comment>
<dbReference type="Gene3D" id="1.10.260.40">
    <property type="entry name" value="lambda repressor-like DNA-binding domains"/>
    <property type="match status" value="1"/>
</dbReference>
<gene>
    <name evidence="2" type="ORF">CA85_01610</name>
</gene>